<organism evidence="2 3">
    <name type="scientific">Rhizophagus irregularis</name>
    <dbReference type="NCBI Taxonomy" id="588596"/>
    <lineage>
        <taxon>Eukaryota</taxon>
        <taxon>Fungi</taxon>
        <taxon>Fungi incertae sedis</taxon>
        <taxon>Mucoromycota</taxon>
        <taxon>Glomeromycotina</taxon>
        <taxon>Glomeromycetes</taxon>
        <taxon>Glomerales</taxon>
        <taxon>Glomeraceae</taxon>
        <taxon>Rhizophagus</taxon>
    </lineage>
</organism>
<feature type="domain" description="PWI" evidence="1">
    <location>
        <begin position="22"/>
        <end position="62"/>
    </location>
</feature>
<dbReference type="VEuPathDB" id="FungiDB:RhiirA1_481887"/>
<dbReference type="InterPro" id="IPR002483">
    <property type="entry name" value="PWI_dom"/>
</dbReference>
<dbReference type="Proteomes" id="UP000232688">
    <property type="component" value="Unassembled WGS sequence"/>
</dbReference>
<gene>
    <name evidence="2" type="ORF">RhiirA1_481887</name>
</gene>
<evidence type="ECO:0000313" key="3">
    <source>
        <dbReference type="Proteomes" id="UP000232688"/>
    </source>
</evidence>
<proteinExistence type="predicted"/>
<dbReference type="Pfam" id="PF01480">
    <property type="entry name" value="PWI"/>
    <property type="match status" value="1"/>
</dbReference>
<comment type="caution">
    <text evidence="2">The sequence shown here is derived from an EMBL/GenBank/DDBJ whole genome shotgun (WGS) entry which is preliminary data.</text>
</comment>
<evidence type="ECO:0000313" key="2">
    <source>
        <dbReference type="EMBL" id="PKC52272.1"/>
    </source>
</evidence>
<reference evidence="2 3" key="2">
    <citation type="submission" date="2017-10" db="EMBL/GenBank/DDBJ databases">
        <title>Genome analyses suggest a sexual origin of heterokaryosis in a supposedly ancient asexual fungus.</title>
        <authorList>
            <person name="Corradi N."/>
            <person name="Sedzielewska K."/>
            <person name="Noel J."/>
            <person name="Charron P."/>
            <person name="Farinelli L."/>
            <person name="Marton T."/>
            <person name="Kruger M."/>
            <person name="Pelin A."/>
            <person name="Brachmann A."/>
            <person name="Corradi N."/>
        </authorList>
    </citation>
    <scope>NUCLEOTIDE SEQUENCE [LARGE SCALE GENOMIC DNA]</scope>
    <source>
        <strain evidence="2 3">A1</strain>
    </source>
</reference>
<name>A0A2N0QMJ0_9GLOM</name>
<protein>
    <recommendedName>
        <fullName evidence="1">PWI domain-containing protein</fullName>
    </recommendedName>
</protein>
<sequence length="69" mass="8130">MKTESKKGKRKLVKELNIFNKKLQLFVSKKIVEYLNVQEDELVSFIIDHLCNKKSTENLTKKMIIVCCK</sequence>
<reference evidence="2 3" key="1">
    <citation type="submission" date="2017-10" db="EMBL/GenBank/DDBJ databases">
        <title>Extensive intraspecific genome diversity in a model arbuscular mycorrhizal fungus.</title>
        <authorList>
            <person name="Chen E.C.H."/>
            <person name="Morin E."/>
            <person name="Baudet D."/>
            <person name="Noel J."/>
            <person name="Ndikumana S."/>
            <person name="Charron P."/>
            <person name="St-Onge C."/>
            <person name="Giorgi J."/>
            <person name="Grigoriev I.V."/>
            <person name="Roux C."/>
            <person name="Martin F.M."/>
            <person name="Corradi N."/>
        </authorList>
    </citation>
    <scope>NUCLEOTIDE SEQUENCE [LARGE SCALE GENOMIC DNA]</scope>
    <source>
        <strain evidence="2 3">A1</strain>
    </source>
</reference>
<dbReference type="AlphaFoldDB" id="A0A2N0QMJ0"/>
<evidence type="ECO:0000259" key="1">
    <source>
        <dbReference type="Pfam" id="PF01480"/>
    </source>
</evidence>
<dbReference type="Gene3D" id="1.20.1390.10">
    <property type="entry name" value="PWI domain"/>
    <property type="match status" value="1"/>
</dbReference>
<accession>A0A2N0QMJ0</accession>
<dbReference type="EMBL" id="LLXH01006080">
    <property type="protein sequence ID" value="PKC52272.1"/>
    <property type="molecule type" value="Genomic_DNA"/>
</dbReference>